<keyword evidence="3" id="KW-1185">Reference proteome</keyword>
<evidence type="ECO:0000256" key="1">
    <source>
        <dbReference type="SAM" id="SignalP"/>
    </source>
</evidence>
<dbReference type="AlphaFoldDB" id="A0A9D4G9P7"/>
<sequence>MSLCLSLLLAWDTAWHADHFLPDLVSMSAIKIRSSEDSYSVTTILASATFFSSATDVIGIWSWLVLPYSPTLVKFGGISSHLRRYLLMVLSKPSTVETAIVN</sequence>
<dbReference type="Proteomes" id="UP000828390">
    <property type="component" value="Unassembled WGS sequence"/>
</dbReference>
<reference evidence="2" key="1">
    <citation type="journal article" date="2019" name="bioRxiv">
        <title>The Genome of the Zebra Mussel, Dreissena polymorpha: A Resource for Invasive Species Research.</title>
        <authorList>
            <person name="McCartney M.A."/>
            <person name="Auch B."/>
            <person name="Kono T."/>
            <person name="Mallez S."/>
            <person name="Zhang Y."/>
            <person name="Obille A."/>
            <person name="Becker A."/>
            <person name="Abrahante J.E."/>
            <person name="Garbe J."/>
            <person name="Badalamenti J.P."/>
            <person name="Herman A."/>
            <person name="Mangelson H."/>
            <person name="Liachko I."/>
            <person name="Sullivan S."/>
            <person name="Sone E.D."/>
            <person name="Koren S."/>
            <person name="Silverstein K.A.T."/>
            <person name="Beckman K.B."/>
            <person name="Gohl D.M."/>
        </authorList>
    </citation>
    <scope>NUCLEOTIDE SEQUENCE</scope>
    <source>
        <strain evidence="2">Duluth1</strain>
        <tissue evidence="2">Whole animal</tissue>
    </source>
</reference>
<gene>
    <name evidence="2" type="ORF">DPMN_138399</name>
</gene>
<accession>A0A9D4G9P7</accession>
<protein>
    <submittedName>
        <fullName evidence="2">Uncharacterized protein</fullName>
    </submittedName>
</protein>
<keyword evidence="1" id="KW-0732">Signal</keyword>
<feature type="chain" id="PRO_5038866721" evidence="1">
    <location>
        <begin position="18"/>
        <end position="102"/>
    </location>
</feature>
<comment type="caution">
    <text evidence="2">The sequence shown here is derived from an EMBL/GenBank/DDBJ whole genome shotgun (WGS) entry which is preliminary data.</text>
</comment>
<evidence type="ECO:0000313" key="3">
    <source>
        <dbReference type="Proteomes" id="UP000828390"/>
    </source>
</evidence>
<name>A0A9D4G9P7_DREPO</name>
<reference evidence="2" key="2">
    <citation type="submission" date="2020-11" db="EMBL/GenBank/DDBJ databases">
        <authorList>
            <person name="McCartney M.A."/>
            <person name="Auch B."/>
            <person name="Kono T."/>
            <person name="Mallez S."/>
            <person name="Becker A."/>
            <person name="Gohl D.M."/>
            <person name="Silverstein K.A.T."/>
            <person name="Koren S."/>
            <person name="Bechman K.B."/>
            <person name="Herman A."/>
            <person name="Abrahante J.E."/>
            <person name="Garbe J."/>
        </authorList>
    </citation>
    <scope>NUCLEOTIDE SEQUENCE</scope>
    <source>
        <strain evidence="2">Duluth1</strain>
        <tissue evidence="2">Whole animal</tissue>
    </source>
</reference>
<evidence type="ECO:0000313" key="2">
    <source>
        <dbReference type="EMBL" id="KAH3810017.1"/>
    </source>
</evidence>
<feature type="signal peptide" evidence="1">
    <location>
        <begin position="1"/>
        <end position="17"/>
    </location>
</feature>
<proteinExistence type="predicted"/>
<dbReference type="EMBL" id="JAIWYP010000006">
    <property type="protein sequence ID" value="KAH3810017.1"/>
    <property type="molecule type" value="Genomic_DNA"/>
</dbReference>
<organism evidence="2 3">
    <name type="scientific">Dreissena polymorpha</name>
    <name type="common">Zebra mussel</name>
    <name type="synonym">Mytilus polymorpha</name>
    <dbReference type="NCBI Taxonomy" id="45954"/>
    <lineage>
        <taxon>Eukaryota</taxon>
        <taxon>Metazoa</taxon>
        <taxon>Spiralia</taxon>
        <taxon>Lophotrochozoa</taxon>
        <taxon>Mollusca</taxon>
        <taxon>Bivalvia</taxon>
        <taxon>Autobranchia</taxon>
        <taxon>Heteroconchia</taxon>
        <taxon>Euheterodonta</taxon>
        <taxon>Imparidentia</taxon>
        <taxon>Neoheterodontei</taxon>
        <taxon>Myida</taxon>
        <taxon>Dreissenoidea</taxon>
        <taxon>Dreissenidae</taxon>
        <taxon>Dreissena</taxon>
    </lineage>
</organism>